<dbReference type="Pfam" id="PF01352">
    <property type="entry name" value="KRAB"/>
    <property type="match status" value="1"/>
</dbReference>
<evidence type="ECO:0000256" key="3">
    <source>
        <dbReference type="ARBA" id="ARBA00022737"/>
    </source>
</evidence>
<dbReference type="SMART" id="SM00355">
    <property type="entry name" value="ZnF_C2H2"/>
    <property type="match status" value="7"/>
</dbReference>
<feature type="domain" description="C2H2-type" evidence="10">
    <location>
        <begin position="358"/>
        <end position="385"/>
    </location>
</feature>
<dbReference type="Gene3D" id="6.10.140.140">
    <property type="match status" value="1"/>
</dbReference>
<dbReference type="InterPro" id="IPR001909">
    <property type="entry name" value="KRAB"/>
</dbReference>
<keyword evidence="6" id="KW-0238">DNA-binding</keyword>
<dbReference type="PROSITE" id="PS00028">
    <property type="entry name" value="ZINC_FINGER_C2H2_1"/>
    <property type="match status" value="6"/>
</dbReference>
<dbReference type="AlphaFoldDB" id="A0A8C0GD23"/>
<organism evidence="11 12">
    <name type="scientific">Chelonoidis abingdonii</name>
    <name type="common">Abingdon island giant tortoise</name>
    <name type="synonym">Testudo abingdonii</name>
    <dbReference type="NCBI Taxonomy" id="106734"/>
    <lineage>
        <taxon>Eukaryota</taxon>
        <taxon>Metazoa</taxon>
        <taxon>Chordata</taxon>
        <taxon>Craniata</taxon>
        <taxon>Vertebrata</taxon>
        <taxon>Euteleostomi</taxon>
        <taxon>Archelosauria</taxon>
        <taxon>Testudinata</taxon>
        <taxon>Testudines</taxon>
        <taxon>Cryptodira</taxon>
        <taxon>Durocryptodira</taxon>
        <taxon>Testudinoidea</taxon>
        <taxon>Testudinidae</taxon>
        <taxon>Chelonoidis</taxon>
    </lineage>
</organism>
<dbReference type="PANTHER" id="PTHR23226">
    <property type="entry name" value="ZINC FINGER AND SCAN DOMAIN-CONTAINING"/>
    <property type="match status" value="1"/>
</dbReference>
<feature type="compositionally biased region" description="Basic and acidic residues" evidence="9">
    <location>
        <begin position="479"/>
        <end position="494"/>
    </location>
</feature>
<keyword evidence="12" id="KW-1185">Reference proteome</keyword>
<feature type="compositionally biased region" description="Low complexity" evidence="9">
    <location>
        <begin position="234"/>
        <end position="254"/>
    </location>
</feature>
<feature type="domain" description="C2H2-type" evidence="10">
    <location>
        <begin position="302"/>
        <end position="329"/>
    </location>
</feature>
<feature type="domain" description="C2H2-type" evidence="10">
    <location>
        <begin position="461"/>
        <end position="488"/>
    </location>
</feature>
<dbReference type="FunFam" id="3.30.160.60:FF:001297">
    <property type="entry name" value="Zinc finger and SCAN domain-containing protein 2"/>
    <property type="match status" value="1"/>
</dbReference>
<feature type="domain" description="C2H2-type" evidence="10">
    <location>
        <begin position="406"/>
        <end position="433"/>
    </location>
</feature>
<evidence type="ECO:0000256" key="6">
    <source>
        <dbReference type="ARBA" id="ARBA00023125"/>
    </source>
</evidence>
<name>A0A8C0GD23_CHEAB</name>
<keyword evidence="3" id="KW-0677">Repeat</keyword>
<dbReference type="Pfam" id="PF00096">
    <property type="entry name" value="zf-C2H2"/>
    <property type="match status" value="6"/>
</dbReference>
<dbReference type="Proteomes" id="UP000694404">
    <property type="component" value="Unplaced"/>
</dbReference>
<evidence type="ECO:0000256" key="8">
    <source>
        <dbReference type="PROSITE-ProRule" id="PRU00042"/>
    </source>
</evidence>
<feature type="domain" description="C2H2-type" evidence="10">
    <location>
        <begin position="434"/>
        <end position="461"/>
    </location>
</feature>
<feature type="region of interest" description="Disordered" evidence="9">
    <location>
        <begin position="209"/>
        <end position="257"/>
    </location>
</feature>
<dbReference type="OMA" id="QICATDI"/>
<dbReference type="CDD" id="cd07765">
    <property type="entry name" value="KRAB_A-box"/>
    <property type="match status" value="1"/>
</dbReference>
<evidence type="ECO:0000256" key="5">
    <source>
        <dbReference type="ARBA" id="ARBA00022833"/>
    </source>
</evidence>
<dbReference type="SMART" id="SM00349">
    <property type="entry name" value="KRAB"/>
    <property type="match status" value="1"/>
</dbReference>
<dbReference type="Gene3D" id="3.30.160.60">
    <property type="entry name" value="Classic Zinc Finger"/>
    <property type="match status" value="7"/>
</dbReference>
<proteinExistence type="predicted"/>
<dbReference type="InterPro" id="IPR036236">
    <property type="entry name" value="Znf_C2H2_sf"/>
</dbReference>
<evidence type="ECO:0000256" key="7">
    <source>
        <dbReference type="ARBA" id="ARBA00023242"/>
    </source>
</evidence>
<reference evidence="11" key="1">
    <citation type="submission" date="2025-08" db="UniProtKB">
        <authorList>
            <consortium name="Ensembl"/>
        </authorList>
    </citation>
    <scope>IDENTIFICATION</scope>
</reference>
<evidence type="ECO:0000313" key="11">
    <source>
        <dbReference type="Ensembl" id="ENSCABP00000005484.1"/>
    </source>
</evidence>
<dbReference type="GeneTree" id="ENSGT00940000155153"/>
<evidence type="ECO:0000256" key="1">
    <source>
        <dbReference type="ARBA" id="ARBA00004123"/>
    </source>
</evidence>
<protein>
    <recommendedName>
        <fullName evidence="10">C2H2-type domain-containing protein</fullName>
    </recommendedName>
</protein>
<sequence>MPLQPPAVPEETSLRETQLQRAEISLTVVAEVQAVERKMDSQAAQLLNLDGRMGTAEKKLVGCEKTMVEFANQLESKWAVLGTLIQEYGLLQRRLENMDNLLKNRNFWILRLPSGTKGEVPKVMISQLCCLMHLCFSEQGWESAAKWQKELCENVMKGNFETLISMGKDHILSQIEGEEEPCTGDEPEEPEIPMEPSMADVELMIKTEEQHPEEGPSNLELPGRLPGPAEERAFQGAEQEAAAGSSGTSISSSGNNLGELTQHERELRTVAWPYKCTECGKGFSEKSKLTSHYRIHTGEKPYSCAQCGKSFRLKVSFLRHQTSHGSEKPYLCTQCGKNYSYHSGLLRHQLIHAGQRPHQCNKCGKSYVEKYRLRNHQRVHLDEGLHVWLMESSLKHQRNHSKEKPYECSDCGKSFKCQSELTRHQRVHTGERPYECTKCNKSYSQKYHLLQHLRIHTGEPHQCSEYGRSFQYKQLLKDHQRAHRAEPDHLEASPRTEAWVP</sequence>
<keyword evidence="4 8" id="KW-0863">Zinc-finger</keyword>
<dbReference type="SUPFAM" id="SSF57667">
    <property type="entry name" value="beta-beta-alpha zinc fingers"/>
    <property type="match status" value="4"/>
</dbReference>
<dbReference type="FunFam" id="3.30.160.60:FF:000478">
    <property type="entry name" value="Zinc finger protein 133"/>
    <property type="match status" value="1"/>
</dbReference>
<evidence type="ECO:0000259" key="10">
    <source>
        <dbReference type="PROSITE" id="PS50157"/>
    </source>
</evidence>
<dbReference type="FunFam" id="3.30.160.60:FF:000624">
    <property type="entry name" value="zinc finger protein 697"/>
    <property type="match status" value="1"/>
</dbReference>
<dbReference type="InterPro" id="IPR036051">
    <property type="entry name" value="KRAB_dom_sf"/>
</dbReference>
<dbReference type="GO" id="GO:0005634">
    <property type="term" value="C:nucleus"/>
    <property type="evidence" value="ECO:0007669"/>
    <property type="project" value="UniProtKB-SubCell"/>
</dbReference>
<evidence type="ECO:0000256" key="2">
    <source>
        <dbReference type="ARBA" id="ARBA00022723"/>
    </source>
</evidence>
<dbReference type="GO" id="GO:0000978">
    <property type="term" value="F:RNA polymerase II cis-regulatory region sequence-specific DNA binding"/>
    <property type="evidence" value="ECO:0007669"/>
    <property type="project" value="TreeGrafter"/>
</dbReference>
<dbReference type="FunFam" id="3.30.160.60:FF:000902">
    <property type="entry name" value="Zinc finger protein 445"/>
    <property type="match status" value="1"/>
</dbReference>
<evidence type="ECO:0000256" key="9">
    <source>
        <dbReference type="SAM" id="MobiDB-lite"/>
    </source>
</evidence>
<dbReference type="Ensembl" id="ENSCABT00000005968.1">
    <property type="protein sequence ID" value="ENSCABP00000005484.1"/>
    <property type="gene ID" value="ENSCABG00000004133.1"/>
</dbReference>
<feature type="domain" description="C2H2-type" evidence="10">
    <location>
        <begin position="274"/>
        <end position="301"/>
    </location>
</feature>
<evidence type="ECO:0000256" key="4">
    <source>
        <dbReference type="ARBA" id="ARBA00022771"/>
    </source>
</evidence>
<dbReference type="PROSITE" id="PS50157">
    <property type="entry name" value="ZINC_FINGER_C2H2_2"/>
    <property type="match status" value="7"/>
</dbReference>
<feature type="domain" description="C2H2-type" evidence="10">
    <location>
        <begin position="330"/>
        <end position="357"/>
    </location>
</feature>
<keyword evidence="2" id="KW-0479">Metal-binding</keyword>
<dbReference type="GO" id="GO:0000981">
    <property type="term" value="F:DNA-binding transcription factor activity, RNA polymerase II-specific"/>
    <property type="evidence" value="ECO:0007669"/>
    <property type="project" value="TreeGrafter"/>
</dbReference>
<dbReference type="GO" id="GO:0008270">
    <property type="term" value="F:zinc ion binding"/>
    <property type="evidence" value="ECO:0007669"/>
    <property type="project" value="UniProtKB-KW"/>
</dbReference>
<feature type="region of interest" description="Disordered" evidence="9">
    <location>
        <begin position="479"/>
        <end position="501"/>
    </location>
</feature>
<dbReference type="FunFam" id="3.30.160.60:FF:002343">
    <property type="entry name" value="Zinc finger protein 33A"/>
    <property type="match status" value="1"/>
</dbReference>
<dbReference type="PANTHER" id="PTHR23226:SF377">
    <property type="entry name" value="ZINC FINGER AND SCAN DOMAIN-CONTAINING PROTEIN 20"/>
    <property type="match status" value="1"/>
</dbReference>
<keyword evidence="5" id="KW-0862">Zinc</keyword>
<dbReference type="SUPFAM" id="SSF109640">
    <property type="entry name" value="KRAB domain (Kruppel-associated box)"/>
    <property type="match status" value="1"/>
</dbReference>
<reference evidence="11" key="2">
    <citation type="submission" date="2025-09" db="UniProtKB">
        <authorList>
            <consortium name="Ensembl"/>
        </authorList>
    </citation>
    <scope>IDENTIFICATION</scope>
</reference>
<accession>A0A8C0GD23</accession>
<dbReference type="InterPro" id="IPR013087">
    <property type="entry name" value="Znf_C2H2_type"/>
</dbReference>
<evidence type="ECO:0000313" key="12">
    <source>
        <dbReference type="Proteomes" id="UP000694404"/>
    </source>
</evidence>
<comment type="subcellular location">
    <subcellularLocation>
        <location evidence="1">Nucleus</location>
    </subcellularLocation>
</comment>
<dbReference type="FunFam" id="3.30.160.60:FF:001270">
    <property type="entry name" value="zinc finger protein 583 isoform X1"/>
    <property type="match status" value="1"/>
</dbReference>
<keyword evidence="7" id="KW-0539">Nucleus</keyword>